<dbReference type="OrthoDB" id="338531at2759"/>
<dbReference type="InterPro" id="IPR036431">
    <property type="entry name" value="ARID_dom_sf"/>
</dbReference>
<evidence type="ECO:0000256" key="1">
    <source>
        <dbReference type="ARBA" id="ARBA00023015"/>
    </source>
</evidence>
<evidence type="ECO:0000256" key="2">
    <source>
        <dbReference type="ARBA" id="ARBA00023163"/>
    </source>
</evidence>
<dbReference type="PANTHER" id="PTHR15348:SF22">
    <property type="entry name" value="ARID DOMAIN-CONTAINING PROTEIN"/>
    <property type="match status" value="1"/>
</dbReference>
<name>A0A9J5W8J8_SOLCO</name>
<organism evidence="4 5">
    <name type="scientific">Solanum commersonii</name>
    <name type="common">Commerson's wild potato</name>
    <name type="synonym">Commerson's nightshade</name>
    <dbReference type="NCBI Taxonomy" id="4109"/>
    <lineage>
        <taxon>Eukaryota</taxon>
        <taxon>Viridiplantae</taxon>
        <taxon>Streptophyta</taxon>
        <taxon>Embryophyta</taxon>
        <taxon>Tracheophyta</taxon>
        <taxon>Spermatophyta</taxon>
        <taxon>Magnoliopsida</taxon>
        <taxon>eudicotyledons</taxon>
        <taxon>Gunneridae</taxon>
        <taxon>Pentapetalae</taxon>
        <taxon>asterids</taxon>
        <taxon>lamiids</taxon>
        <taxon>Solanales</taxon>
        <taxon>Solanaceae</taxon>
        <taxon>Solanoideae</taxon>
        <taxon>Solaneae</taxon>
        <taxon>Solanum</taxon>
    </lineage>
</organism>
<evidence type="ECO:0000313" key="4">
    <source>
        <dbReference type="EMBL" id="KAG5571917.1"/>
    </source>
</evidence>
<keyword evidence="3" id="KW-0539">Nucleus</keyword>
<dbReference type="Proteomes" id="UP000824120">
    <property type="component" value="Chromosome 12"/>
</dbReference>
<proteinExistence type="predicted"/>
<dbReference type="GO" id="GO:0005634">
    <property type="term" value="C:nucleus"/>
    <property type="evidence" value="ECO:0007669"/>
    <property type="project" value="TreeGrafter"/>
</dbReference>
<dbReference type="EMBL" id="JACXVP010000012">
    <property type="protein sequence ID" value="KAG5571917.1"/>
    <property type="molecule type" value="Genomic_DNA"/>
</dbReference>
<sequence>MIIRFFKMIIRFKLQMVDGEDHEGFPEDQATFLGKLGTFYPKKAMEFKPPRFYGHQLNRLKLWRSVIRLGGYDQDLHYCFLDISFYEKFILQYERHRTQNRELQLPIAPPPPDSSGSGLQIFALGRAVRDLAARCRLGWQEQHLLGYGEVVEPIVKDRNANNTPKRAKCLKNISCTPAVFITQKKKSTRNFNSISLSLSIFGSFISDVKINCFASARLDVQVVDVGPPDDWVKINVREINDSFEVYALVPGLLRDEVRVQSDPAGRLVITVQPNQLDNLWGVTGFKKVHTLLFILLILTLIE</sequence>
<comment type="caution">
    <text evidence="4">The sequence shown here is derived from an EMBL/GenBank/DDBJ whole genome shotgun (WGS) entry which is preliminary data.</text>
</comment>
<dbReference type="PANTHER" id="PTHR15348">
    <property type="entry name" value="AT-RICH INTERACTIVE DOMAIN-CONTAINING PROTEIN ARID DOMAIN- CONTAINING PROTEIN DEAD RINGER PROTEIN B-CELL REGULATOR OF IGH TRANSCRIPTION BRIGHT"/>
    <property type="match status" value="1"/>
</dbReference>
<evidence type="ECO:0000313" key="5">
    <source>
        <dbReference type="Proteomes" id="UP000824120"/>
    </source>
</evidence>
<evidence type="ECO:0000256" key="3">
    <source>
        <dbReference type="ARBA" id="ARBA00023242"/>
    </source>
</evidence>
<dbReference type="AlphaFoldDB" id="A0A9J5W8J8"/>
<accession>A0A9J5W8J8</accession>
<dbReference type="GO" id="GO:0003677">
    <property type="term" value="F:DNA binding"/>
    <property type="evidence" value="ECO:0007669"/>
    <property type="project" value="InterPro"/>
</dbReference>
<gene>
    <name evidence="4" type="ORF">H5410_061683</name>
</gene>
<dbReference type="GO" id="GO:0006357">
    <property type="term" value="P:regulation of transcription by RNA polymerase II"/>
    <property type="evidence" value="ECO:0007669"/>
    <property type="project" value="InterPro"/>
</dbReference>
<dbReference type="SUPFAM" id="SSF46774">
    <property type="entry name" value="ARID-like"/>
    <property type="match status" value="1"/>
</dbReference>
<keyword evidence="5" id="KW-1185">Reference proteome</keyword>
<dbReference type="Gene3D" id="1.10.150.60">
    <property type="entry name" value="ARID DNA-binding domain"/>
    <property type="match status" value="1"/>
</dbReference>
<protein>
    <submittedName>
        <fullName evidence="4">Uncharacterized protein</fullName>
    </submittedName>
</protein>
<keyword evidence="2" id="KW-0804">Transcription</keyword>
<keyword evidence="1" id="KW-0805">Transcription regulation</keyword>
<reference evidence="4 5" key="1">
    <citation type="submission" date="2020-09" db="EMBL/GenBank/DDBJ databases">
        <title>De no assembly of potato wild relative species, Solanum commersonii.</title>
        <authorList>
            <person name="Cho K."/>
        </authorList>
    </citation>
    <scope>NUCLEOTIDE SEQUENCE [LARGE SCALE GENOMIC DNA]</scope>
    <source>
        <strain evidence="4">LZ3.2</strain>
        <tissue evidence="4">Leaf</tissue>
    </source>
</reference>
<dbReference type="InterPro" id="IPR045147">
    <property type="entry name" value="ARI3A/B/C"/>
</dbReference>